<feature type="compositionally biased region" description="Polar residues" evidence="1">
    <location>
        <begin position="144"/>
        <end position="161"/>
    </location>
</feature>
<sequence length="200" mass="22740">MQSLKLDTRFWCTHFPTTLDGNAGVWFKNLAPNSIQIERIIPHQLHAIKKIQGGVREIIGYKQHEGDLIRDHFKRFNEATLYVPGQSDHLVIGAFTHRCLVKCLLSFSNFAEEDVHLRNVYPPEGKSAQKEEGTIAKEAYLKAATSQKGKPRDNYNNNQSKRGYGSRRGLFHSRLIRQNITSSTNVRGSDTTDCSILNKE</sequence>
<feature type="region of interest" description="Disordered" evidence="1">
    <location>
        <begin position="143"/>
        <end position="168"/>
    </location>
</feature>
<dbReference type="Proteomes" id="UP000235145">
    <property type="component" value="Unassembled WGS sequence"/>
</dbReference>
<evidence type="ECO:0000256" key="1">
    <source>
        <dbReference type="SAM" id="MobiDB-lite"/>
    </source>
</evidence>
<gene>
    <name evidence="2" type="ORF">LSAT_V11C600300840</name>
</gene>
<proteinExistence type="predicted"/>
<name>A0A9R1V9L6_LACSA</name>
<reference evidence="2 3" key="1">
    <citation type="journal article" date="2017" name="Nat. Commun.">
        <title>Genome assembly with in vitro proximity ligation data and whole-genome triplication in lettuce.</title>
        <authorList>
            <person name="Reyes-Chin-Wo S."/>
            <person name="Wang Z."/>
            <person name="Yang X."/>
            <person name="Kozik A."/>
            <person name="Arikit S."/>
            <person name="Song C."/>
            <person name="Xia L."/>
            <person name="Froenicke L."/>
            <person name="Lavelle D.O."/>
            <person name="Truco M.J."/>
            <person name="Xia R."/>
            <person name="Zhu S."/>
            <person name="Xu C."/>
            <person name="Xu H."/>
            <person name="Xu X."/>
            <person name="Cox K."/>
            <person name="Korf I."/>
            <person name="Meyers B.C."/>
            <person name="Michelmore R.W."/>
        </authorList>
    </citation>
    <scope>NUCLEOTIDE SEQUENCE [LARGE SCALE GENOMIC DNA]</scope>
    <source>
        <strain evidence="3">cv. Salinas</strain>
        <tissue evidence="2">Seedlings</tissue>
    </source>
</reference>
<accession>A0A9R1V9L6</accession>
<dbReference type="AlphaFoldDB" id="A0A9R1V9L6"/>
<comment type="caution">
    <text evidence="2">The sequence shown here is derived from an EMBL/GenBank/DDBJ whole genome shotgun (WGS) entry which is preliminary data.</text>
</comment>
<evidence type="ECO:0008006" key="4">
    <source>
        <dbReference type="Google" id="ProtNLM"/>
    </source>
</evidence>
<keyword evidence="3" id="KW-1185">Reference proteome</keyword>
<organism evidence="2 3">
    <name type="scientific">Lactuca sativa</name>
    <name type="common">Garden lettuce</name>
    <dbReference type="NCBI Taxonomy" id="4236"/>
    <lineage>
        <taxon>Eukaryota</taxon>
        <taxon>Viridiplantae</taxon>
        <taxon>Streptophyta</taxon>
        <taxon>Embryophyta</taxon>
        <taxon>Tracheophyta</taxon>
        <taxon>Spermatophyta</taxon>
        <taxon>Magnoliopsida</taxon>
        <taxon>eudicotyledons</taxon>
        <taxon>Gunneridae</taxon>
        <taxon>Pentapetalae</taxon>
        <taxon>asterids</taxon>
        <taxon>campanulids</taxon>
        <taxon>Asterales</taxon>
        <taxon>Asteraceae</taxon>
        <taxon>Cichorioideae</taxon>
        <taxon>Cichorieae</taxon>
        <taxon>Lactucinae</taxon>
        <taxon>Lactuca</taxon>
    </lineage>
</organism>
<protein>
    <recommendedName>
        <fullName evidence="4">Retrotransposon gag domain-containing protein</fullName>
    </recommendedName>
</protein>
<evidence type="ECO:0000313" key="2">
    <source>
        <dbReference type="EMBL" id="KAJ0202205.1"/>
    </source>
</evidence>
<evidence type="ECO:0000313" key="3">
    <source>
        <dbReference type="Proteomes" id="UP000235145"/>
    </source>
</evidence>
<dbReference type="EMBL" id="NBSK02000006">
    <property type="protein sequence ID" value="KAJ0202205.1"/>
    <property type="molecule type" value="Genomic_DNA"/>
</dbReference>